<feature type="region of interest" description="Disordered" evidence="1">
    <location>
        <begin position="15"/>
        <end position="39"/>
    </location>
</feature>
<dbReference type="CDD" id="cd00298">
    <property type="entry name" value="ACD_sHsps_p23-like"/>
    <property type="match status" value="1"/>
</dbReference>
<proteinExistence type="predicted"/>
<gene>
    <name evidence="2" type="ORF">SAMN04488124_0639</name>
</gene>
<dbReference type="InterPro" id="IPR008633">
    <property type="entry name" value="GvpH"/>
</dbReference>
<keyword evidence="3" id="KW-1185">Reference proteome</keyword>
<reference evidence="3" key="1">
    <citation type="submission" date="2016-10" db="EMBL/GenBank/DDBJ databases">
        <authorList>
            <person name="Varghese N."/>
            <person name="Submissions S."/>
        </authorList>
    </citation>
    <scope>NUCLEOTIDE SEQUENCE [LARGE SCALE GENOMIC DNA]</scope>
    <source>
        <strain evidence="3">CGMCC 1.8711</strain>
    </source>
</reference>
<evidence type="ECO:0000313" key="3">
    <source>
        <dbReference type="Proteomes" id="UP000243250"/>
    </source>
</evidence>
<feature type="compositionally biased region" description="Basic and acidic residues" evidence="1">
    <location>
        <begin position="74"/>
        <end position="88"/>
    </location>
</feature>
<sequence>MLFALPGLRVVRPRTTHIMKRHTPDDERDGPDENARETRIDINFSVTDLLSNLLDGADSTRRSSGSRPRGRPSRGPDETDHDHDYHVDSYRTDDELTIVADLLGTKRDDVTAGIDAKRGELVVAVGDRAVGRVPLPWDPVTVADTSFNNGVLQVRLRPGTDSR</sequence>
<dbReference type="Pfam" id="PF05455">
    <property type="entry name" value="GvpH"/>
    <property type="match status" value="1"/>
</dbReference>
<dbReference type="AlphaFoldDB" id="A0A1I6G055"/>
<dbReference type="Proteomes" id="UP000243250">
    <property type="component" value="Unassembled WGS sequence"/>
</dbReference>
<evidence type="ECO:0000313" key="2">
    <source>
        <dbReference type="EMBL" id="SFR35578.1"/>
    </source>
</evidence>
<protein>
    <submittedName>
        <fullName evidence="2">Molecular chaperone IbpA, HSP20 family</fullName>
    </submittedName>
</protein>
<evidence type="ECO:0000256" key="1">
    <source>
        <dbReference type="SAM" id="MobiDB-lite"/>
    </source>
</evidence>
<name>A0A1I6G055_9EURY</name>
<organism evidence="2 3">
    <name type="scientific">Halogeometricum limi</name>
    <dbReference type="NCBI Taxonomy" id="555875"/>
    <lineage>
        <taxon>Archaea</taxon>
        <taxon>Methanobacteriati</taxon>
        <taxon>Methanobacteriota</taxon>
        <taxon>Stenosarchaea group</taxon>
        <taxon>Halobacteria</taxon>
        <taxon>Halobacteriales</taxon>
        <taxon>Haloferacaceae</taxon>
        <taxon>Halogeometricum</taxon>
    </lineage>
</organism>
<dbReference type="EMBL" id="FOYS01000001">
    <property type="protein sequence ID" value="SFR35578.1"/>
    <property type="molecule type" value="Genomic_DNA"/>
</dbReference>
<accession>A0A1I6G055</accession>
<feature type="region of interest" description="Disordered" evidence="1">
    <location>
        <begin position="55"/>
        <end position="88"/>
    </location>
</feature>